<reference evidence="1 2" key="1">
    <citation type="submission" date="2015-10" db="EMBL/GenBank/DDBJ databases">
        <title>Survey of human and primate louse endosymbionts.</title>
        <authorList>
            <person name="Boyd B.M."/>
        </authorList>
    </citation>
    <scope>NUCLEOTIDE SEQUENCE [LARGE SCALE GENOMIC DNA]</scope>
    <source>
        <strain evidence="1 2">HPNA</strain>
    </source>
</reference>
<protein>
    <submittedName>
        <fullName evidence="1">Uncharacterized protein</fullName>
    </submittedName>
</protein>
<dbReference type="InterPro" id="IPR007922">
    <property type="entry name" value="DciA-like"/>
</dbReference>
<proteinExistence type="predicted"/>
<dbReference type="Proteomes" id="UP000243729">
    <property type="component" value="Chromosome"/>
</dbReference>
<name>A0A1V0HP61_9ENTR</name>
<gene>
    <name evidence="1" type="ORF">AOE58_01120</name>
</gene>
<keyword evidence="2" id="KW-1185">Reference proteome</keyword>
<dbReference type="AlphaFoldDB" id="A0A1V0HP61"/>
<evidence type="ECO:0000313" key="1">
    <source>
        <dbReference type="EMBL" id="ARC54616.1"/>
    </source>
</evidence>
<dbReference type="Pfam" id="PF05258">
    <property type="entry name" value="DciA"/>
    <property type="match status" value="1"/>
</dbReference>
<evidence type="ECO:0000313" key="2">
    <source>
        <dbReference type="Proteomes" id="UP000243729"/>
    </source>
</evidence>
<sequence>MCLESISFLLKKCDFFEKELYFIRKKSNFLIKINEKFLKLISNKLRIFCRVANYREKVLVIEVSNAIQKNMLNFEIPNVFIELRKKYLPRLKSIHIIINPFLENVLE</sequence>
<organism evidence="1 2">
    <name type="scientific">Candidatus Riesia pthiripubis</name>
    <dbReference type="NCBI Taxonomy" id="428412"/>
    <lineage>
        <taxon>Bacteria</taxon>
        <taxon>Pseudomonadati</taxon>
        <taxon>Pseudomonadota</taxon>
        <taxon>Gammaproteobacteria</taxon>
        <taxon>Enterobacterales</taxon>
        <taxon>Enterobacteriaceae</taxon>
        <taxon>Candidatus Riesia</taxon>
    </lineage>
</organism>
<dbReference type="EMBL" id="CP012846">
    <property type="protein sequence ID" value="ARC54616.1"/>
    <property type="molecule type" value="Genomic_DNA"/>
</dbReference>
<accession>A0A1V0HP61</accession>